<dbReference type="InterPro" id="IPR008928">
    <property type="entry name" value="6-hairpin_glycosidase_sf"/>
</dbReference>
<protein>
    <submittedName>
        <fullName evidence="2">Glycoside hydrolase family 88 protein</fullName>
    </submittedName>
</protein>
<dbReference type="PROSITE" id="PS51257">
    <property type="entry name" value="PROKAR_LIPOPROTEIN"/>
    <property type="match status" value="1"/>
</dbReference>
<dbReference type="SUPFAM" id="SSF48208">
    <property type="entry name" value="Six-hairpin glycosidases"/>
    <property type="match status" value="1"/>
</dbReference>
<gene>
    <name evidence="2" type="ORF">QVZ41_05660</name>
</gene>
<dbReference type="InterPro" id="IPR052043">
    <property type="entry name" value="PolySaccharide_Degr_Enz"/>
</dbReference>
<keyword evidence="3" id="KW-1185">Reference proteome</keyword>
<dbReference type="PANTHER" id="PTHR33886">
    <property type="entry name" value="UNSATURATED RHAMNOGALACTURONAN HYDROLASE (EUROFUNG)"/>
    <property type="match status" value="1"/>
</dbReference>
<dbReference type="Gene3D" id="1.50.10.10">
    <property type="match status" value="1"/>
</dbReference>
<dbReference type="EMBL" id="JAUMIT010000002">
    <property type="protein sequence ID" value="MDO3694331.1"/>
    <property type="molecule type" value="Genomic_DNA"/>
</dbReference>
<dbReference type="Pfam" id="PF07470">
    <property type="entry name" value="Glyco_hydro_88"/>
    <property type="match status" value="1"/>
</dbReference>
<dbReference type="GO" id="GO:0016787">
    <property type="term" value="F:hydrolase activity"/>
    <property type="evidence" value="ECO:0007669"/>
    <property type="project" value="UniProtKB-KW"/>
</dbReference>
<dbReference type="InterPro" id="IPR012341">
    <property type="entry name" value="6hp_glycosidase-like_sf"/>
</dbReference>
<proteinExistence type="predicted"/>
<evidence type="ECO:0000313" key="3">
    <source>
        <dbReference type="Proteomes" id="UP001168642"/>
    </source>
</evidence>
<evidence type="ECO:0000313" key="2">
    <source>
        <dbReference type="EMBL" id="MDO3694331.1"/>
    </source>
</evidence>
<reference evidence="2" key="1">
    <citation type="submission" date="2023-07" db="EMBL/GenBank/DDBJ databases">
        <title>Wenyingzhuangia sp. chi5 genome sequencing and assembly.</title>
        <authorList>
            <person name="Park S."/>
        </authorList>
    </citation>
    <scope>NUCLEOTIDE SEQUENCE</scope>
    <source>
        <strain evidence="2">Chi5</strain>
    </source>
</reference>
<organism evidence="2 3">
    <name type="scientific">Wenyingzhuangia gilva</name>
    <dbReference type="NCBI Taxonomy" id="3057677"/>
    <lineage>
        <taxon>Bacteria</taxon>
        <taxon>Pseudomonadati</taxon>
        <taxon>Bacteroidota</taxon>
        <taxon>Flavobacteriia</taxon>
        <taxon>Flavobacteriales</taxon>
        <taxon>Flavobacteriaceae</taxon>
        <taxon>Wenyingzhuangia</taxon>
    </lineage>
</organism>
<dbReference type="InterPro" id="IPR010905">
    <property type="entry name" value="Glyco_hydro_88"/>
</dbReference>
<accession>A0ABT8VQT5</accession>
<dbReference type="Proteomes" id="UP001168642">
    <property type="component" value="Unassembled WGS sequence"/>
</dbReference>
<dbReference type="PANTHER" id="PTHR33886:SF8">
    <property type="entry name" value="UNSATURATED RHAMNOGALACTURONAN HYDROLASE (EUROFUNG)"/>
    <property type="match status" value="1"/>
</dbReference>
<comment type="caution">
    <text evidence="2">The sequence shown here is derived from an EMBL/GenBank/DDBJ whole genome shotgun (WGS) entry which is preliminary data.</text>
</comment>
<dbReference type="RefSeq" id="WP_302883584.1">
    <property type="nucleotide sequence ID" value="NZ_JAUMIT010000002.1"/>
</dbReference>
<keyword evidence="1 2" id="KW-0378">Hydrolase</keyword>
<sequence>MTKLKTIAKASAGLLIVLGTVSSCKSEKKKEEKTEVVKEMAIPASLKWSERLALTLMKRHPESFQIDDRDTPKWDYVHGLVLTSIEKLYEKTKDEKYYDYVKGYADATIEEDGTVPTYKFEKYNIDMVVAGNILFKLYDRTKEEKYLKVLQLIRKQLAEQPRTPQGGFWHKKIYPNQMWLDGLYMGEPFYAHYTTKFENGENLNDVAKQFQLIQEHARDENTGLLYHGWDASKKMDWADKKTGTSPNFWSRSLGWYAMALVDVLDYFPKDHPKQKELVGYLNQLAEALVKQQDASGLWYQVTDMGDKEGNYLEASGTAMFAYSLAKGVNKGYLPEKYKEVALKAFDGMTRDLVKVTDDGEVVITQACAVAGLGGNPYRDGSFEYYVNERKKDNDPKATGPFILAALELNK</sequence>
<evidence type="ECO:0000256" key="1">
    <source>
        <dbReference type="ARBA" id="ARBA00022801"/>
    </source>
</evidence>
<name>A0ABT8VQT5_9FLAO</name>